<reference evidence="3" key="1">
    <citation type="submission" date="2018-02" db="EMBL/GenBank/DDBJ databases">
        <authorList>
            <person name="Hausmann B."/>
        </authorList>
    </citation>
    <scope>NUCLEOTIDE SEQUENCE [LARGE SCALE GENOMIC DNA]</scope>
    <source>
        <strain evidence="3">Peat soil MAG SbA5</strain>
    </source>
</reference>
<dbReference type="AlphaFoldDB" id="A0A2N9LJE5"/>
<accession>A0A2N9LJE5</accession>
<dbReference type="Proteomes" id="UP000239735">
    <property type="component" value="Unassembled WGS sequence"/>
</dbReference>
<evidence type="ECO:0000313" key="2">
    <source>
        <dbReference type="EMBL" id="SPE23389.1"/>
    </source>
</evidence>
<feature type="region of interest" description="Disordered" evidence="1">
    <location>
        <begin position="1"/>
        <end position="38"/>
    </location>
</feature>
<protein>
    <submittedName>
        <fullName evidence="2">Uncharacterized protein</fullName>
    </submittedName>
</protein>
<evidence type="ECO:0000256" key="1">
    <source>
        <dbReference type="SAM" id="MobiDB-lite"/>
    </source>
</evidence>
<proteinExistence type="predicted"/>
<feature type="compositionally biased region" description="Low complexity" evidence="1">
    <location>
        <begin position="24"/>
        <end position="37"/>
    </location>
</feature>
<evidence type="ECO:0000313" key="3">
    <source>
        <dbReference type="Proteomes" id="UP000239735"/>
    </source>
</evidence>
<name>A0A2N9LJE5_9BACT</name>
<gene>
    <name evidence="2" type="ORF">SBA5_390004</name>
</gene>
<organism evidence="2 3">
    <name type="scientific">Candidatus Sulfuritelmatomonas gaucii</name>
    <dbReference type="NCBI Taxonomy" id="2043161"/>
    <lineage>
        <taxon>Bacteria</taxon>
        <taxon>Pseudomonadati</taxon>
        <taxon>Acidobacteriota</taxon>
        <taxon>Terriglobia</taxon>
        <taxon>Terriglobales</taxon>
        <taxon>Acidobacteriaceae</taxon>
        <taxon>Candidatus Sulfuritelmatomonas</taxon>
    </lineage>
</organism>
<dbReference type="EMBL" id="OKRB01000096">
    <property type="protein sequence ID" value="SPE23389.1"/>
    <property type="molecule type" value="Genomic_DNA"/>
</dbReference>
<sequence>MPPEKTDCRSYNNADFEKGEKHVSSNGRENGSNSNLGPIQPVIVLANVHHEQSKALVEPGTNFASTLVLSLGRGNSTI</sequence>